<evidence type="ECO:0000256" key="1">
    <source>
        <dbReference type="SAM" id="Phobius"/>
    </source>
</evidence>
<dbReference type="Proteomes" id="UP000034600">
    <property type="component" value="Unassembled WGS sequence"/>
</dbReference>
<dbReference type="EMBL" id="LCPO01000034">
    <property type="protein sequence ID" value="KKU98106.1"/>
    <property type="molecule type" value="Genomic_DNA"/>
</dbReference>
<evidence type="ECO:0000313" key="2">
    <source>
        <dbReference type="EMBL" id="KKU98106.1"/>
    </source>
</evidence>
<protein>
    <submittedName>
        <fullName evidence="2">Uncharacterized protein</fullName>
    </submittedName>
</protein>
<organism evidence="2 3">
    <name type="scientific">Candidatus Jorgensenbacteria bacterium GW2011_GWC1_48_8</name>
    <dbReference type="NCBI Taxonomy" id="1618666"/>
    <lineage>
        <taxon>Bacteria</taxon>
        <taxon>Candidatus Joergenseniibacteriota</taxon>
    </lineage>
</organism>
<reference evidence="2 3" key="1">
    <citation type="journal article" date="2015" name="Nature">
        <title>rRNA introns, odd ribosomes, and small enigmatic genomes across a large radiation of phyla.</title>
        <authorList>
            <person name="Brown C.T."/>
            <person name="Hug L.A."/>
            <person name="Thomas B.C."/>
            <person name="Sharon I."/>
            <person name="Castelle C.J."/>
            <person name="Singh A."/>
            <person name="Wilkins M.J."/>
            <person name="Williams K.H."/>
            <person name="Banfield J.F."/>
        </authorList>
    </citation>
    <scope>NUCLEOTIDE SEQUENCE [LARGE SCALE GENOMIC DNA]</scope>
</reference>
<evidence type="ECO:0000313" key="3">
    <source>
        <dbReference type="Proteomes" id="UP000034600"/>
    </source>
</evidence>
<comment type="caution">
    <text evidence="2">The sequence shown here is derived from an EMBL/GenBank/DDBJ whole genome shotgun (WGS) entry which is preliminary data.</text>
</comment>
<dbReference type="AlphaFoldDB" id="A0A0G1UVP1"/>
<name>A0A0G1UVP1_9BACT</name>
<accession>A0A0G1UVP1</accession>
<sequence length="109" mass="12065">MLYSIWKPELCLYEYYQDGKNFLDETPTPKARAKTKLGSAMSDVSWKVPSGARKVGVGAIAKGIVVHSNPTLDPLNKLEGVVDGLLDSTAFKLYSVIAIAFGIYTFWYK</sequence>
<feature type="transmembrane region" description="Helical" evidence="1">
    <location>
        <begin position="91"/>
        <end position="108"/>
    </location>
</feature>
<keyword evidence="1" id="KW-0472">Membrane</keyword>
<keyword evidence="1" id="KW-0812">Transmembrane</keyword>
<gene>
    <name evidence="2" type="ORF">UY32_C0034G0004</name>
</gene>
<keyword evidence="1" id="KW-1133">Transmembrane helix</keyword>
<proteinExistence type="predicted"/>